<evidence type="ECO:0000313" key="4">
    <source>
        <dbReference type="EMBL" id="CAI8594739.1"/>
    </source>
</evidence>
<dbReference type="Proteomes" id="UP001157006">
    <property type="component" value="Chromosome 1S"/>
</dbReference>
<dbReference type="GO" id="GO:0003677">
    <property type="term" value="F:DNA binding"/>
    <property type="evidence" value="ECO:0007669"/>
    <property type="project" value="InterPro"/>
</dbReference>
<dbReference type="GO" id="GO:0005730">
    <property type="term" value="C:nucleolus"/>
    <property type="evidence" value="ECO:0007669"/>
    <property type="project" value="InterPro"/>
</dbReference>
<organism evidence="4 5">
    <name type="scientific">Vicia faba</name>
    <name type="common">Broad bean</name>
    <name type="synonym">Faba vulgaris</name>
    <dbReference type="NCBI Taxonomy" id="3906"/>
    <lineage>
        <taxon>Eukaryota</taxon>
        <taxon>Viridiplantae</taxon>
        <taxon>Streptophyta</taxon>
        <taxon>Embryophyta</taxon>
        <taxon>Tracheophyta</taxon>
        <taxon>Spermatophyta</taxon>
        <taxon>Magnoliopsida</taxon>
        <taxon>eudicotyledons</taxon>
        <taxon>Gunneridae</taxon>
        <taxon>Pentapetalae</taxon>
        <taxon>rosids</taxon>
        <taxon>fabids</taxon>
        <taxon>Fabales</taxon>
        <taxon>Fabaceae</taxon>
        <taxon>Papilionoideae</taxon>
        <taxon>50 kb inversion clade</taxon>
        <taxon>NPAAA clade</taxon>
        <taxon>Hologalegina</taxon>
        <taxon>IRL clade</taxon>
        <taxon>Fabeae</taxon>
        <taxon>Vicia</taxon>
    </lineage>
</organism>
<evidence type="ECO:0000256" key="3">
    <source>
        <dbReference type="SAM" id="MobiDB-lite"/>
    </source>
</evidence>
<evidence type="ECO:0000313" key="5">
    <source>
        <dbReference type="Proteomes" id="UP001157006"/>
    </source>
</evidence>
<evidence type="ECO:0000256" key="1">
    <source>
        <dbReference type="ARBA" id="ARBA00004123"/>
    </source>
</evidence>
<protein>
    <submittedName>
        <fullName evidence="4">Uncharacterized protein</fullName>
    </submittedName>
</protein>
<dbReference type="AlphaFoldDB" id="A0AAV0ZAW0"/>
<gene>
    <name evidence="4" type="ORF">VFH_I155960</name>
</gene>
<feature type="region of interest" description="Disordered" evidence="3">
    <location>
        <begin position="217"/>
        <end position="236"/>
    </location>
</feature>
<dbReference type="PANTHER" id="PTHR13213:SF2">
    <property type="entry name" value="MYB-BINDING PROTEIN 1A"/>
    <property type="match status" value="1"/>
</dbReference>
<accession>A0AAV0ZAW0</accession>
<keyword evidence="5" id="KW-1185">Reference proteome</keyword>
<dbReference type="EMBL" id="OX451735">
    <property type="protein sequence ID" value="CAI8594739.1"/>
    <property type="molecule type" value="Genomic_DNA"/>
</dbReference>
<reference evidence="4 5" key="1">
    <citation type="submission" date="2023-01" db="EMBL/GenBank/DDBJ databases">
        <authorList>
            <person name="Kreplak J."/>
        </authorList>
    </citation>
    <scope>NUCLEOTIDE SEQUENCE [LARGE SCALE GENOMIC DNA]</scope>
</reference>
<keyword evidence="2" id="KW-0539">Nucleus</keyword>
<dbReference type="Pfam" id="PF04931">
    <property type="entry name" value="DNA_pol_phi"/>
    <property type="match status" value="2"/>
</dbReference>
<dbReference type="PANTHER" id="PTHR13213">
    <property type="entry name" value="MYB-BINDING PROTEIN 1A FAMILY MEMBER"/>
    <property type="match status" value="1"/>
</dbReference>
<sequence length="364" mass="41370">MCIEQLQLLLVNAQKGDVSRALANNLEPNDLGLYFMKFFSTLCNIPSVSLFRSLDDEDEKAVKDLQAMEAKLSREEKSHDYSFDADRDHALRYLLIQLLLQAILCPREYSEAASELIICCKKTFSTPDNPESCGENDTEVFKYFCSDITDDGLIRMLRVIKKNLKPARHRDAASADEDDDDEDDDLFNIEDEEIDQVETGETGESDGLSDDSEFMVEAEETAQDHPEASDDSDSGMDDDAMFRIDTYLAQIFKEKKNQAGNEIAQSQLLLFKLRILSLLENFLHENPGKPQVLTVYSHLVQAFVNPDTAEVSEQISQCLCGILEKKIFKAKDYLKGAEVQLPMLELDILYLVLFWRDVKCQIIL</sequence>
<dbReference type="InterPro" id="IPR007015">
    <property type="entry name" value="DNA_pol_V/MYBBP1A"/>
</dbReference>
<name>A0AAV0ZAW0_VICFA</name>
<proteinExistence type="predicted"/>
<comment type="subcellular location">
    <subcellularLocation>
        <location evidence="1">Nucleus</location>
    </subcellularLocation>
</comment>
<evidence type="ECO:0000256" key="2">
    <source>
        <dbReference type="ARBA" id="ARBA00023242"/>
    </source>
</evidence>
<dbReference type="GO" id="GO:0006355">
    <property type="term" value="P:regulation of DNA-templated transcription"/>
    <property type="evidence" value="ECO:0007669"/>
    <property type="project" value="InterPro"/>
</dbReference>